<evidence type="ECO:0000313" key="1">
    <source>
        <dbReference type="EMBL" id="POO54369.1"/>
    </source>
</evidence>
<dbReference type="RefSeq" id="WP_103656838.1">
    <property type="nucleotide sequence ID" value="NZ_NXEJ01000001.1"/>
</dbReference>
<dbReference type="EMBL" id="NXEJ01000001">
    <property type="protein sequence ID" value="POO54369.1"/>
    <property type="molecule type" value="Genomic_DNA"/>
</dbReference>
<accession>A0AAE5S1S8</accession>
<dbReference type="GeneID" id="86878224"/>
<protein>
    <submittedName>
        <fullName evidence="1">Uncharacterized protein</fullName>
    </submittedName>
</protein>
<dbReference type="Proteomes" id="UP000237447">
    <property type="component" value="Unassembled WGS sequence"/>
</dbReference>
<name>A0AAE5S1S8_9HYPH</name>
<comment type="caution">
    <text evidence="1">The sequence shown here is derived from an EMBL/GenBank/DDBJ whole genome shotgun (WGS) entry which is preliminary data.</text>
</comment>
<sequence length="82" mass="9334">MTRQEDCTYLYFKESGKWKYEGRGFFPTADVFSIKREHVIAENGGMPGISSSGDDYFVIIIPDDGCAHPYAYPRFIKPEVST</sequence>
<proteinExistence type="predicted"/>
<organism evidence="1 2">
    <name type="scientific">Agrobacterium rosae</name>
    <dbReference type="NCBI Taxonomy" id="1972867"/>
    <lineage>
        <taxon>Bacteria</taxon>
        <taxon>Pseudomonadati</taxon>
        <taxon>Pseudomonadota</taxon>
        <taxon>Alphaproteobacteria</taxon>
        <taxon>Hyphomicrobiales</taxon>
        <taxon>Rhizobiaceae</taxon>
        <taxon>Rhizobium/Agrobacterium group</taxon>
        <taxon>Agrobacterium</taxon>
    </lineage>
</organism>
<gene>
    <name evidence="1" type="ORF">CPJ18_02405</name>
</gene>
<reference evidence="1 2" key="1">
    <citation type="journal article" date="2018" name="Syst. Appl. Microbiol.">
        <title>Agrobacterium rosae sp. nov., isolated from galls on different agricultural crops.</title>
        <authorList>
            <person name="Kuzmanovic N."/>
            <person name="Pulawska J."/>
            <person name="Smalla K."/>
            <person name="Nesme X."/>
        </authorList>
    </citation>
    <scope>NUCLEOTIDE SEQUENCE [LARGE SCALE GENOMIC DNA]</scope>
    <source>
        <strain evidence="1 2">NCPPB 1650</strain>
    </source>
</reference>
<evidence type="ECO:0000313" key="2">
    <source>
        <dbReference type="Proteomes" id="UP000237447"/>
    </source>
</evidence>
<dbReference type="AlphaFoldDB" id="A0AAE5S1S8"/>